<sequence>MKEHLDNWDELIKRRAISDLFKIVSKCNDEIAKIVEVYRLKIEKATSELVLYQYTSEEFMQLESVLHLCRQYFTSDKQQLFEEYIGGTPVTETEIVETMEEERFTANIIKQDTIFEYEEGTRLALRLIDKYVEALKHKVLDSASKSMLDSEE</sequence>
<evidence type="ECO:0000313" key="1">
    <source>
        <dbReference type="EMBL" id="KKM82502.1"/>
    </source>
</evidence>
<dbReference type="EMBL" id="LAZR01007854">
    <property type="protein sequence ID" value="KKM82502.1"/>
    <property type="molecule type" value="Genomic_DNA"/>
</dbReference>
<comment type="caution">
    <text evidence="1">The sequence shown here is derived from an EMBL/GenBank/DDBJ whole genome shotgun (WGS) entry which is preliminary data.</text>
</comment>
<name>A0A0F9NME3_9ZZZZ</name>
<reference evidence="1" key="1">
    <citation type="journal article" date="2015" name="Nature">
        <title>Complex archaea that bridge the gap between prokaryotes and eukaryotes.</title>
        <authorList>
            <person name="Spang A."/>
            <person name="Saw J.H."/>
            <person name="Jorgensen S.L."/>
            <person name="Zaremba-Niedzwiedzka K."/>
            <person name="Martijn J."/>
            <person name="Lind A.E."/>
            <person name="van Eijk R."/>
            <person name="Schleper C."/>
            <person name="Guy L."/>
            <person name="Ettema T.J."/>
        </authorList>
    </citation>
    <scope>NUCLEOTIDE SEQUENCE</scope>
</reference>
<organism evidence="1">
    <name type="scientific">marine sediment metagenome</name>
    <dbReference type="NCBI Taxonomy" id="412755"/>
    <lineage>
        <taxon>unclassified sequences</taxon>
        <taxon>metagenomes</taxon>
        <taxon>ecological metagenomes</taxon>
    </lineage>
</organism>
<proteinExistence type="predicted"/>
<accession>A0A0F9NME3</accession>
<dbReference type="AlphaFoldDB" id="A0A0F9NME3"/>
<protein>
    <submittedName>
        <fullName evidence="1">Uncharacterized protein</fullName>
    </submittedName>
</protein>
<gene>
    <name evidence="1" type="ORF">LCGC14_1318920</name>
</gene>